<keyword evidence="1" id="KW-1133">Transmembrane helix</keyword>
<proteinExistence type="predicted"/>
<name>A0A2H0N8B8_9BACT</name>
<reference evidence="2 3" key="1">
    <citation type="submission" date="2017-09" db="EMBL/GenBank/DDBJ databases">
        <title>Depth-based differentiation of microbial function through sediment-hosted aquifers and enrichment of novel symbionts in the deep terrestrial subsurface.</title>
        <authorList>
            <person name="Probst A.J."/>
            <person name="Ladd B."/>
            <person name="Jarett J.K."/>
            <person name="Geller-Mcgrath D.E."/>
            <person name="Sieber C.M."/>
            <person name="Emerson J.B."/>
            <person name="Anantharaman K."/>
            <person name="Thomas B.C."/>
            <person name="Malmstrom R."/>
            <person name="Stieglmeier M."/>
            <person name="Klingl A."/>
            <person name="Woyke T."/>
            <person name="Ryan C.M."/>
            <person name="Banfield J.F."/>
        </authorList>
    </citation>
    <scope>NUCLEOTIDE SEQUENCE [LARGE SCALE GENOMIC DNA]</scope>
    <source>
        <strain evidence="2">CG11_big_fil_rev_8_21_14_0_20_39_34</strain>
    </source>
</reference>
<dbReference type="InterPro" id="IPR024414">
    <property type="entry name" value="Uncharacterised_PrgI"/>
</dbReference>
<evidence type="ECO:0000313" key="3">
    <source>
        <dbReference type="Proteomes" id="UP000229600"/>
    </source>
</evidence>
<keyword evidence="1" id="KW-0812">Transmembrane</keyword>
<dbReference type="EMBL" id="PCWN01000004">
    <property type="protein sequence ID" value="PIR04346.1"/>
    <property type="molecule type" value="Genomic_DNA"/>
</dbReference>
<evidence type="ECO:0000256" key="1">
    <source>
        <dbReference type="SAM" id="Phobius"/>
    </source>
</evidence>
<gene>
    <name evidence="2" type="ORF">COV59_01265</name>
</gene>
<protein>
    <recommendedName>
        <fullName evidence="4">PrgI family protein</fullName>
    </recommendedName>
</protein>
<dbReference type="AlphaFoldDB" id="A0A2H0N8B8"/>
<keyword evidence="1" id="KW-0472">Membrane</keyword>
<dbReference type="Pfam" id="PF12666">
    <property type="entry name" value="PrgI"/>
    <property type="match status" value="1"/>
</dbReference>
<comment type="caution">
    <text evidence="2">The sequence shown here is derived from an EMBL/GenBank/DDBJ whole genome shotgun (WGS) entry which is preliminary data.</text>
</comment>
<feature type="transmembrane region" description="Helical" evidence="1">
    <location>
        <begin position="25"/>
        <end position="42"/>
    </location>
</feature>
<accession>A0A2H0N8B8</accession>
<dbReference type="Proteomes" id="UP000229600">
    <property type="component" value="Unassembled WGS sequence"/>
</dbReference>
<organism evidence="2 3">
    <name type="scientific">Candidatus Magasanikbacteria bacterium CG11_big_fil_rev_8_21_14_0_20_39_34</name>
    <dbReference type="NCBI Taxonomy" id="1974653"/>
    <lineage>
        <taxon>Bacteria</taxon>
        <taxon>Candidatus Magasanikiibacteriota</taxon>
    </lineage>
</organism>
<feature type="transmembrane region" description="Helical" evidence="1">
    <location>
        <begin position="48"/>
        <end position="76"/>
    </location>
</feature>
<sequence>MQQFVVPQFIDVEDKILGPLTVRQFIILLVGGGIIFLAFRFGDMSLKIFSLVIIGGLSLVFAFGKVGGQMFHYFLLNLAQSARKPSLRIWRKDYQKDELEYLRKRDTDTNVMKREERKVVKRERIRDLALVVNTGGFYNPDDDL</sequence>
<evidence type="ECO:0000313" key="2">
    <source>
        <dbReference type="EMBL" id="PIR04346.1"/>
    </source>
</evidence>
<evidence type="ECO:0008006" key="4">
    <source>
        <dbReference type="Google" id="ProtNLM"/>
    </source>
</evidence>